<reference evidence="2 3" key="1">
    <citation type="submission" date="2015-07" db="EMBL/GenBank/DDBJ databases">
        <title>Isolation and Genomic Characterization of a Novel Halophilic Metal-Reducing Deltaproteobacterium from the Deep Subsurface.</title>
        <authorList>
            <person name="Badalamenti J.P."/>
            <person name="Summers Z.M."/>
            <person name="Gralnick J.A."/>
            <person name="Bond D.R."/>
        </authorList>
    </citation>
    <scope>NUCLEOTIDE SEQUENCE [LARGE SCALE GENOMIC DNA]</scope>
    <source>
        <strain evidence="2 3">WTL</strain>
    </source>
</reference>
<dbReference type="OrthoDB" id="7508901at2"/>
<keyword evidence="1" id="KW-1133">Transmembrane helix</keyword>
<dbReference type="KEGG" id="des:DSOUD_0855"/>
<gene>
    <name evidence="2" type="ORF">DSOUD_0855</name>
</gene>
<organism evidence="2 3">
    <name type="scientific">Desulfuromonas soudanensis</name>
    <dbReference type="NCBI Taxonomy" id="1603606"/>
    <lineage>
        <taxon>Bacteria</taxon>
        <taxon>Pseudomonadati</taxon>
        <taxon>Thermodesulfobacteriota</taxon>
        <taxon>Desulfuromonadia</taxon>
        <taxon>Desulfuromonadales</taxon>
        <taxon>Desulfuromonadaceae</taxon>
        <taxon>Desulfuromonas</taxon>
    </lineage>
</organism>
<accession>A0A0M4D7U9</accession>
<dbReference type="PATRIC" id="fig|1603606.3.peg.939"/>
<keyword evidence="1" id="KW-0812">Transmembrane</keyword>
<keyword evidence="1" id="KW-0472">Membrane</keyword>
<evidence type="ECO:0000256" key="1">
    <source>
        <dbReference type="SAM" id="Phobius"/>
    </source>
</evidence>
<protein>
    <submittedName>
        <fullName evidence="2">Uncharacterized protein</fullName>
    </submittedName>
</protein>
<dbReference type="Proteomes" id="UP000057158">
    <property type="component" value="Chromosome"/>
</dbReference>
<name>A0A0M4D7U9_9BACT</name>
<feature type="transmembrane region" description="Helical" evidence="1">
    <location>
        <begin position="64"/>
        <end position="85"/>
    </location>
</feature>
<proteinExistence type="predicted"/>
<dbReference type="EMBL" id="CP010802">
    <property type="protein sequence ID" value="ALC15642.1"/>
    <property type="molecule type" value="Genomic_DNA"/>
</dbReference>
<keyword evidence="3" id="KW-1185">Reference proteome</keyword>
<feature type="transmembrane region" description="Helical" evidence="1">
    <location>
        <begin position="12"/>
        <end position="33"/>
    </location>
</feature>
<evidence type="ECO:0000313" key="2">
    <source>
        <dbReference type="EMBL" id="ALC15642.1"/>
    </source>
</evidence>
<sequence>MFSTKSPLWSKTLWTNLLAIIAMAVQSQTGYVIPLEAQTLLLAAGNLGLRTITKQPLDWSKIKITGVGCLLALAVASVTVAPLLGGCAFNALKQKPVLTELAIRTAAGRVLDQHPAWVEPARRISAEAIRALQKGDLVTLGNLQPYILEMIPWQALTPEEEELLRVLITAIAAETTDSLARQGVKSPQEAVVQVATVLGWINQSAEIRAQRSTAVPPPIAPDIFASFGSELESDRAKLDRILDSMIEEAAAKADSATGLGR</sequence>
<dbReference type="RefSeq" id="WP_053549829.1">
    <property type="nucleotide sequence ID" value="NZ_CP010802.1"/>
</dbReference>
<dbReference type="STRING" id="1603606.DSOUD_0855"/>
<evidence type="ECO:0000313" key="3">
    <source>
        <dbReference type="Proteomes" id="UP000057158"/>
    </source>
</evidence>
<dbReference type="AlphaFoldDB" id="A0A0M4D7U9"/>